<dbReference type="EMBL" id="PDNC01000164">
    <property type="protein sequence ID" value="PGG96757.1"/>
    <property type="molecule type" value="Genomic_DNA"/>
</dbReference>
<dbReference type="GO" id="GO:0005654">
    <property type="term" value="C:nucleoplasm"/>
    <property type="evidence" value="ECO:0007669"/>
    <property type="project" value="TreeGrafter"/>
</dbReference>
<dbReference type="OrthoDB" id="5587616at2759"/>
<feature type="region of interest" description="Disordered" evidence="4">
    <location>
        <begin position="412"/>
        <end position="464"/>
    </location>
</feature>
<feature type="domain" description="Tetratricopeptide SHNi-TPR" evidence="5">
    <location>
        <begin position="226"/>
        <end position="263"/>
    </location>
</feature>
<evidence type="ECO:0000256" key="2">
    <source>
        <dbReference type="ARBA" id="ARBA00022803"/>
    </source>
</evidence>
<dbReference type="SUPFAM" id="SSF48452">
    <property type="entry name" value="TPR-like"/>
    <property type="match status" value="1"/>
</dbReference>
<dbReference type="InterPro" id="IPR011990">
    <property type="entry name" value="TPR-like_helical_dom_sf"/>
</dbReference>
<sequence length="464" mass="50477">MTEATSPQASLIDEPSTSNQSAESKQAQLADLIERASAKDAIKDYDAAAELYSRATELQAELNGEMSVENADLLYSYGKSLYNLAVRKSDVLGSKVAGQTSSAPRDGTPGDTAPKTGIGPPNSSIIGRAIAEGSTANGKAAERITEDAKPPSSSLFQFTGDENFDSDSDEENDDDAGDGAQPEEEEDEFANAFELLDLARILLLRKLENLESDNQDEDRNNKERLADIYDLQAEICLEGERFEDAVSDLRAALDLKTKLFPLEDPSVAECHYKLSLALEFSSIAPDEEDGQNTTGEKVTKVDKAKRDEAAKHMETAIQSCKLRISKEQQKLEGVTDEDTVDKMKRTIDDVKDIVSDMEQRLIELRRPPVSINDTSEDSNALNGILSQVLGQNSAADKTSVLQEAMKGATDLSSFVRKKKRTPTTTETSNIAEASGKRRLEPEASVADEPSPGKRVRLDGESSDK</sequence>
<feature type="compositionally biased region" description="Acidic residues" evidence="4">
    <location>
        <begin position="162"/>
        <end position="187"/>
    </location>
</feature>
<dbReference type="InterPro" id="IPR019544">
    <property type="entry name" value="Tetratricopeptide_SHNi-TPR_dom"/>
</dbReference>
<accession>A0A2B7WJR9</accession>
<feature type="coiled-coil region" evidence="3">
    <location>
        <begin position="317"/>
        <end position="360"/>
    </location>
</feature>
<evidence type="ECO:0000313" key="6">
    <source>
        <dbReference type="EMBL" id="PGG96757.1"/>
    </source>
</evidence>
<dbReference type="Proteomes" id="UP000224080">
    <property type="component" value="Unassembled WGS sequence"/>
</dbReference>
<gene>
    <name evidence="6" type="ORF">GX51_07667</name>
</gene>
<dbReference type="Pfam" id="PF10516">
    <property type="entry name" value="SHNi-TPR"/>
    <property type="match status" value="1"/>
</dbReference>
<dbReference type="InterPro" id="IPR051730">
    <property type="entry name" value="NASP-like"/>
</dbReference>
<dbReference type="Gene3D" id="1.25.40.10">
    <property type="entry name" value="Tetratricopeptide repeat domain"/>
    <property type="match status" value="1"/>
</dbReference>
<dbReference type="GO" id="GO:0006335">
    <property type="term" value="P:DNA replication-dependent chromatin assembly"/>
    <property type="evidence" value="ECO:0007669"/>
    <property type="project" value="TreeGrafter"/>
</dbReference>
<protein>
    <submittedName>
        <fullName evidence="6">HAT1-interacting factor 1</fullName>
    </submittedName>
</protein>
<name>A0A2B7WJR9_9EURO</name>
<dbReference type="GO" id="GO:0042393">
    <property type="term" value="F:histone binding"/>
    <property type="evidence" value="ECO:0007669"/>
    <property type="project" value="TreeGrafter"/>
</dbReference>
<evidence type="ECO:0000256" key="3">
    <source>
        <dbReference type="SAM" id="Coils"/>
    </source>
</evidence>
<feature type="region of interest" description="Disordered" evidence="4">
    <location>
        <begin position="1"/>
        <end position="27"/>
    </location>
</feature>
<feature type="compositionally biased region" description="Basic and acidic residues" evidence="4">
    <location>
        <begin position="140"/>
        <end position="149"/>
    </location>
</feature>
<evidence type="ECO:0000313" key="7">
    <source>
        <dbReference type="Proteomes" id="UP000224080"/>
    </source>
</evidence>
<evidence type="ECO:0000256" key="4">
    <source>
        <dbReference type="SAM" id="MobiDB-lite"/>
    </source>
</evidence>
<dbReference type="STRING" id="2060905.A0A2B7WJR9"/>
<reference evidence="6 7" key="1">
    <citation type="submission" date="2017-10" db="EMBL/GenBank/DDBJ databases">
        <title>Comparative genomics in systemic dimorphic fungi from Ajellomycetaceae.</title>
        <authorList>
            <person name="Munoz J.F."/>
            <person name="Mcewen J.G."/>
            <person name="Clay O.K."/>
            <person name="Cuomo C.A."/>
        </authorList>
    </citation>
    <scope>NUCLEOTIDE SEQUENCE [LARGE SCALE GENOMIC DNA]</scope>
    <source>
        <strain evidence="6 7">UAMH130</strain>
    </source>
</reference>
<dbReference type="GO" id="GO:0034080">
    <property type="term" value="P:CENP-A containing chromatin assembly"/>
    <property type="evidence" value="ECO:0007669"/>
    <property type="project" value="TreeGrafter"/>
</dbReference>
<keyword evidence="1" id="KW-0677">Repeat</keyword>
<feature type="compositionally biased region" description="Basic and acidic residues" evidence="4">
    <location>
        <begin position="455"/>
        <end position="464"/>
    </location>
</feature>
<evidence type="ECO:0000256" key="1">
    <source>
        <dbReference type="ARBA" id="ARBA00022737"/>
    </source>
</evidence>
<keyword evidence="3" id="KW-0175">Coiled coil</keyword>
<organism evidence="6 7">
    <name type="scientific">Blastomyces parvus</name>
    <dbReference type="NCBI Taxonomy" id="2060905"/>
    <lineage>
        <taxon>Eukaryota</taxon>
        <taxon>Fungi</taxon>
        <taxon>Dikarya</taxon>
        <taxon>Ascomycota</taxon>
        <taxon>Pezizomycotina</taxon>
        <taxon>Eurotiomycetes</taxon>
        <taxon>Eurotiomycetidae</taxon>
        <taxon>Onygenales</taxon>
        <taxon>Ajellomycetaceae</taxon>
        <taxon>Blastomyces</taxon>
    </lineage>
</organism>
<feature type="region of interest" description="Disordered" evidence="4">
    <location>
        <begin position="95"/>
        <end position="187"/>
    </location>
</feature>
<feature type="coiled-coil region" evidence="3">
    <location>
        <begin position="200"/>
        <end position="227"/>
    </location>
</feature>
<dbReference type="AlphaFoldDB" id="A0A2B7WJR9"/>
<proteinExistence type="predicted"/>
<dbReference type="PANTHER" id="PTHR15081">
    <property type="entry name" value="NUCLEAR AUTOANTIGENIC SPERM PROTEIN NASP -RELATED"/>
    <property type="match status" value="1"/>
</dbReference>
<comment type="caution">
    <text evidence="6">The sequence shown here is derived from an EMBL/GenBank/DDBJ whole genome shotgun (WGS) entry which is preliminary data.</text>
</comment>
<keyword evidence="7" id="KW-1185">Reference proteome</keyword>
<dbReference type="PANTHER" id="PTHR15081:SF1">
    <property type="entry name" value="NUCLEAR AUTOANTIGENIC SPERM PROTEIN"/>
    <property type="match status" value="1"/>
</dbReference>
<evidence type="ECO:0000259" key="5">
    <source>
        <dbReference type="Pfam" id="PF10516"/>
    </source>
</evidence>
<keyword evidence="2" id="KW-0802">TPR repeat</keyword>